<organism evidence="8">
    <name type="scientific">uncultured Propionibacteriaceae bacterium</name>
    <dbReference type="NCBI Taxonomy" id="257457"/>
    <lineage>
        <taxon>Bacteria</taxon>
        <taxon>Bacillati</taxon>
        <taxon>Actinomycetota</taxon>
        <taxon>Actinomycetes</taxon>
        <taxon>Propionibacteriales</taxon>
        <taxon>Propionibacteriaceae</taxon>
        <taxon>environmental samples</taxon>
    </lineage>
</organism>
<dbReference type="Pfam" id="PF13515">
    <property type="entry name" value="FUSC_2"/>
    <property type="match status" value="1"/>
</dbReference>
<keyword evidence="5" id="KW-0175">Coiled coil</keyword>
<dbReference type="EMBL" id="CADCUO010000190">
    <property type="protein sequence ID" value="CAA9410437.1"/>
    <property type="molecule type" value="Genomic_DNA"/>
</dbReference>
<protein>
    <recommendedName>
        <fullName evidence="7">Integral membrane bound transporter domain-containing protein</fullName>
    </recommendedName>
</protein>
<name>A0A6J4PA39_9ACTN</name>
<dbReference type="GO" id="GO:0016020">
    <property type="term" value="C:membrane"/>
    <property type="evidence" value="ECO:0007669"/>
    <property type="project" value="UniProtKB-SubCell"/>
</dbReference>
<comment type="subcellular location">
    <subcellularLocation>
        <location evidence="1">Membrane</location>
        <topology evidence="1">Multi-pass membrane protein</topology>
    </subcellularLocation>
</comment>
<sequence>MDPDGLSIERMKLRAHDMSERTARRGRESAQERLERLRGRSFMILQCAVTAGASWWLAAEVLNHPTPFFAPVAAIICLGFTFGQRLRRGIEVAIGVALGVLVGDVFVTFFGTGVWQIIIVCGLAMCLATLIGAGNLMTIQAGVQSIIVISFAPRPDQALDRWLDAVVGCALALAMATIAPSAPLRRPRLLAAALMQEMARTLSAAEDALRRGDQEAADAVLDQARRGERDLAALEEAVKEGLAVVRYSPFRRSQVSSVESYGGLYEPLDRANRNLRVLARRCAVSLWRRQTVPSSYLAMMAALAETAQFMGNELYDGRLPTAGRERLLELGRQSSHLVLNENLSAVVILAQLRSIVTDLLELTGLSYAEARAAIPDMD</sequence>
<keyword evidence="4 6" id="KW-0472">Membrane</keyword>
<evidence type="ECO:0000256" key="2">
    <source>
        <dbReference type="ARBA" id="ARBA00022692"/>
    </source>
</evidence>
<feature type="transmembrane region" description="Helical" evidence="6">
    <location>
        <begin position="65"/>
        <end position="83"/>
    </location>
</feature>
<evidence type="ECO:0000256" key="4">
    <source>
        <dbReference type="ARBA" id="ARBA00023136"/>
    </source>
</evidence>
<proteinExistence type="predicted"/>
<feature type="domain" description="Integral membrane bound transporter" evidence="7">
    <location>
        <begin position="55"/>
        <end position="174"/>
    </location>
</feature>
<evidence type="ECO:0000256" key="1">
    <source>
        <dbReference type="ARBA" id="ARBA00004141"/>
    </source>
</evidence>
<gene>
    <name evidence="8" type="ORF">AVDCRST_MAG75-2712</name>
</gene>
<feature type="transmembrane region" description="Helical" evidence="6">
    <location>
        <begin position="90"/>
        <end position="111"/>
    </location>
</feature>
<feature type="coiled-coil region" evidence="5">
    <location>
        <begin position="195"/>
        <end position="237"/>
    </location>
</feature>
<feature type="transmembrane region" description="Helical" evidence="6">
    <location>
        <begin position="42"/>
        <end position="59"/>
    </location>
</feature>
<evidence type="ECO:0000256" key="5">
    <source>
        <dbReference type="SAM" id="Coils"/>
    </source>
</evidence>
<feature type="transmembrane region" description="Helical" evidence="6">
    <location>
        <begin position="162"/>
        <end position="182"/>
    </location>
</feature>
<evidence type="ECO:0000259" key="7">
    <source>
        <dbReference type="Pfam" id="PF13515"/>
    </source>
</evidence>
<accession>A0A6J4PA39</accession>
<evidence type="ECO:0000256" key="3">
    <source>
        <dbReference type="ARBA" id="ARBA00022989"/>
    </source>
</evidence>
<dbReference type="InterPro" id="IPR049453">
    <property type="entry name" value="Memb_transporter_dom"/>
</dbReference>
<dbReference type="AlphaFoldDB" id="A0A6J4PA39"/>
<keyword evidence="3 6" id="KW-1133">Transmembrane helix</keyword>
<evidence type="ECO:0000313" key="8">
    <source>
        <dbReference type="EMBL" id="CAA9410437.1"/>
    </source>
</evidence>
<reference evidence="8" key="1">
    <citation type="submission" date="2020-02" db="EMBL/GenBank/DDBJ databases">
        <authorList>
            <person name="Meier V. D."/>
        </authorList>
    </citation>
    <scope>NUCLEOTIDE SEQUENCE</scope>
    <source>
        <strain evidence="8">AVDCRST_MAG75</strain>
    </source>
</reference>
<keyword evidence="2 6" id="KW-0812">Transmembrane</keyword>
<evidence type="ECO:0000256" key="6">
    <source>
        <dbReference type="SAM" id="Phobius"/>
    </source>
</evidence>
<feature type="transmembrane region" description="Helical" evidence="6">
    <location>
        <begin position="117"/>
        <end position="141"/>
    </location>
</feature>